<dbReference type="SMART" id="SM00046">
    <property type="entry name" value="DAGKc"/>
    <property type="match status" value="1"/>
</dbReference>
<evidence type="ECO:0000256" key="2">
    <source>
        <dbReference type="ARBA" id="ARBA00022741"/>
    </source>
</evidence>
<keyword evidence="7" id="KW-1185">Reference proteome</keyword>
<dbReference type="InterPro" id="IPR017438">
    <property type="entry name" value="ATP-NAD_kinase_N"/>
</dbReference>
<sequence>MKVGVILNQQAGSLVDRPLDGARQAIRTAFERHGAEVDLHTVDGAQCTETIQRVLESDAETVVVGGGDGTLHSAVKLALPTGKTLGVIPLGTLNLLARDLHIPLELEAAAEALASGRVRAIDVAEVNGEPYTNSSILGFYPQVVQERERQRKLHRLLKWPGAALALAKTLYRLPMLDVRLDWGEGPKRMRTPILVVSNNVYDDGFGLVLSRQALDGGKLGVYVARERNAFAMLRLMGRLVAGSWKQDEALDTYAVTSLTVHSRRHRLKMVNDGEIRKLHAPLQYRIRPGALKVLAPG</sequence>
<accession>A0A160JEM6</accession>
<evidence type="ECO:0000256" key="1">
    <source>
        <dbReference type="ARBA" id="ARBA00022679"/>
    </source>
</evidence>
<dbReference type="SUPFAM" id="SSF111331">
    <property type="entry name" value="NAD kinase/diacylglycerol kinase-like"/>
    <property type="match status" value="1"/>
</dbReference>
<dbReference type="PANTHER" id="PTHR12358">
    <property type="entry name" value="SPHINGOSINE KINASE"/>
    <property type="match status" value="1"/>
</dbReference>
<evidence type="ECO:0000256" key="4">
    <source>
        <dbReference type="ARBA" id="ARBA00022840"/>
    </source>
</evidence>
<dbReference type="Gene3D" id="3.40.50.10330">
    <property type="entry name" value="Probable inorganic polyphosphate/atp-NAD kinase, domain 1"/>
    <property type="match status" value="1"/>
</dbReference>
<keyword evidence="2" id="KW-0547">Nucleotide-binding</keyword>
<evidence type="ECO:0000256" key="3">
    <source>
        <dbReference type="ARBA" id="ARBA00022777"/>
    </source>
</evidence>
<dbReference type="GO" id="GO:0005524">
    <property type="term" value="F:ATP binding"/>
    <property type="evidence" value="ECO:0007669"/>
    <property type="project" value="UniProtKB-KW"/>
</dbReference>
<dbReference type="InterPro" id="IPR045540">
    <property type="entry name" value="YegS/DAGK_C"/>
</dbReference>
<feature type="domain" description="DAGKc" evidence="5">
    <location>
        <begin position="1"/>
        <end position="130"/>
    </location>
</feature>
<dbReference type="Pfam" id="PF19279">
    <property type="entry name" value="YegS_C"/>
    <property type="match status" value="1"/>
</dbReference>
<keyword evidence="3 6" id="KW-0418">Kinase</keyword>
<dbReference type="STRING" id="1226968.A6A40_04730"/>
<protein>
    <submittedName>
        <fullName evidence="6">Diacylglycerol kinase</fullName>
    </submittedName>
</protein>
<dbReference type="InterPro" id="IPR050187">
    <property type="entry name" value="Lipid_Phosphate_FormReg"/>
</dbReference>
<dbReference type="OrthoDB" id="142078at2"/>
<dbReference type="InterPro" id="IPR001206">
    <property type="entry name" value="Diacylglycerol_kinase_cat_dom"/>
</dbReference>
<dbReference type="GO" id="GO:0016301">
    <property type="term" value="F:kinase activity"/>
    <property type="evidence" value="ECO:0007669"/>
    <property type="project" value="UniProtKB-KW"/>
</dbReference>
<dbReference type="Gene3D" id="2.60.200.40">
    <property type="match status" value="1"/>
</dbReference>
<dbReference type="InterPro" id="IPR016064">
    <property type="entry name" value="NAD/diacylglycerol_kinase_sf"/>
</dbReference>
<evidence type="ECO:0000313" key="6">
    <source>
        <dbReference type="EMBL" id="ANC91265.1"/>
    </source>
</evidence>
<keyword evidence="1" id="KW-0808">Transferase</keyword>
<name>A0A160JEM6_9PROT</name>
<dbReference type="Proteomes" id="UP000077405">
    <property type="component" value="Chromosome"/>
</dbReference>
<dbReference type="KEGG" id="ahu:A6A40_04730"/>
<dbReference type="RefSeq" id="WP_063634366.1">
    <property type="nucleotide sequence ID" value="NZ_CP015285.1"/>
</dbReference>
<reference evidence="6 7" key="1">
    <citation type="journal article" date="2013" name="Int. J. Syst. Evol. Microbiol.">
        <title>Azospirillum humicireducens sp. nov., a nitrogen-fixing bacterium isolated from a microbial fuel cell.</title>
        <authorList>
            <person name="Zhou S."/>
            <person name="Han L."/>
            <person name="Wang Y."/>
            <person name="Yang G."/>
            <person name="Zhuang L."/>
            <person name="Hu P."/>
        </authorList>
    </citation>
    <scope>NUCLEOTIDE SEQUENCE [LARGE SCALE GENOMIC DNA]</scope>
    <source>
        <strain evidence="6 7">SgZ-5</strain>
    </source>
</reference>
<dbReference type="Pfam" id="PF00781">
    <property type="entry name" value="DAGK_cat"/>
    <property type="match status" value="1"/>
</dbReference>
<dbReference type="PROSITE" id="PS50146">
    <property type="entry name" value="DAGK"/>
    <property type="match status" value="1"/>
</dbReference>
<keyword evidence="4" id="KW-0067">ATP-binding</keyword>
<evidence type="ECO:0000259" key="5">
    <source>
        <dbReference type="PROSITE" id="PS50146"/>
    </source>
</evidence>
<dbReference type="PANTHER" id="PTHR12358:SF54">
    <property type="entry name" value="SPHINGOSINE KINASE RELATED PROTEIN"/>
    <property type="match status" value="1"/>
</dbReference>
<organism evidence="6 7">
    <name type="scientific">Azospirillum humicireducens</name>
    <dbReference type="NCBI Taxonomy" id="1226968"/>
    <lineage>
        <taxon>Bacteria</taxon>
        <taxon>Pseudomonadati</taxon>
        <taxon>Pseudomonadota</taxon>
        <taxon>Alphaproteobacteria</taxon>
        <taxon>Rhodospirillales</taxon>
        <taxon>Azospirillaceae</taxon>
        <taxon>Azospirillum</taxon>
    </lineage>
</organism>
<dbReference type="AlphaFoldDB" id="A0A160JEM6"/>
<proteinExistence type="predicted"/>
<dbReference type="EMBL" id="CP015285">
    <property type="protein sequence ID" value="ANC91265.1"/>
    <property type="molecule type" value="Genomic_DNA"/>
</dbReference>
<evidence type="ECO:0000313" key="7">
    <source>
        <dbReference type="Proteomes" id="UP000077405"/>
    </source>
</evidence>
<gene>
    <name evidence="6" type="ORF">A6A40_04730</name>
</gene>